<evidence type="ECO:0000313" key="7">
    <source>
        <dbReference type="EMBL" id="HIZ18085.1"/>
    </source>
</evidence>
<comment type="similarity">
    <text evidence="1 5">Belongs to the universal ribosomal protein uL4 family.</text>
</comment>
<dbReference type="HAMAP" id="MF_01328_B">
    <property type="entry name" value="Ribosomal_uL4_B"/>
    <property type="match status" value="1"/>
</dbReference>
<evidence type="ECO:0000256" key="2">
    <source>
        <dbReference type="ARBA" id="ARBA00022980"/>
    </source>
</evidence>
<dbReference type="InterPro" id="IPR023574">
    <property type="entry name" value="Ribosomal_uL4_dom_sf"/>
</dbReference>
<organism evidence="7 8">
    <name type="scientific">Candidatus Olsenella stercoravium</name>
    <dbReference type="NCBI Taxonomy" id="2838713"/>
    <lineage>
        <taxon>Bacteria</taxon>
        <taxon>Bacillati</taxon>
        <taxon>Actinomycetota</taxon>
        <taxon>Coriobacteriia</taxon>
        <taxon>Coriobacteriales</taxon>
        <taxon>Atopobiaceae</taxon>
        <taxon>Olsenella</taxon>
    </lineage>
</organism>
<name>A0A9D2DJS3_9ACTN</name>
<reference evidence="7" key="1">
    <citation type="journal article" date="2021" name="PeerJ">
        <title>Extensive microbial diversity within the chicken gut microbiome revealed by metagenomics and culture.</title>
        <authorList>
            <person name="Gilroy R."/>
            <person name="Ravi A."/>
            <person name="Getino M."/>
            <person name="Pursley I."/>
            <person name="Horton D.L."/>
            <person name="Alikhan N.F."/>
            <person name="Baker D."/>
            <person name="Gharbi K."/>
            <person name="Hall N."/>
            <person name="Watson M."/>
            <person name="Adriaenssens E.M."/>
            <person name="Foster-Nyarko E."/>
            <person name="Jarju S."/>
            <person name="Secka A."/>
            <person name="Antonio M."/>
            <person name="Oren A."/>
            <person name="Chaudhuri R.R."/>
            <person name="La Ragione R."/>
            <person name="Hildebrand F."/>
            <person name="Pallen M.J."/>
        </authorList>
    </citation>
    <scope>NUCLEOTIDE SEQUENCE</scope>
    <source>
        <strain evidence="7">ChiHecolR3B27-1887</strain>
    </source>
</reference>
<dbReference type="GO" id="GO:0003735">
    <property type="term" value="F:structural constituent of ribosome"/>
    <property type="evidence" value="ECO:0007669"/>
    <property type="project" value="InterPro"/>
</dbReference>
<dbReference type="InterPro" id="IPR002136">
    <property type="entry name" value="Ribosomal_uL4"/>
</dbReference>
<evidence type="ECO:0000313" key="8">
    <source>
        <dbReference type="Proteomes" id="UP000824029"/>
    </source>
</evidence>
<dbReference type="AlphaFoldDB" id="A0A9D2DJS3"/>
<reference evidence="7" key="2">
    <citation type="submission" date="2021-04" db="EMBL/GenBank/DDBJ databases">
        <authorList>
            <person name="Gilroy R."/>
        </authorList>
    </citation>
    <scope>NUCLEOTIDE SEQUENCE</scope>
    <source>
        <strain evidence="7">ChiHecolR3B27-1887</strain>
    </source>
</reference>
<protein>
    <recommendedName>
        <fullName evidence="4 5">Large ribosomal subunit protein uL4</fullName>
    </recommendedName>
</protein>
<dbReference type="GO" id="GO:0019843">
    <property type="term" value="F:rRNA binding"/>
    <property type="evidence" value="ECO:0007669"/>
    <property type="project" value="UniProtKB-UniRule"/>
</dbReference>
<comment type="subunit">
    <text evidence="5">Part of the 50S ribosomal subunit.</text>
</comment>
<evidence type="ECO:0000256" key="1">
    <source>
        <dbReference type="ARBA" id="ARBA00010528"/>
    </source>
</evidence>
<evidence type="ECO:0000256" key="6">
    <source>
        <dbReference type="SAM" id="MobiDB-lite"/>
    </source>
</evidence>
<dbReference type="NCBIfam" id="TIGR03953">
    <property type="entry name" value="rplD_bact"/>
    <property type="match status" value="1"/>
</dbReference>
<dbReference type="Proteomes" id="UP000824029">
    <property type="component" value="Unassembled WGS sequence"/>
</dbReference>
<dbReference type="Gene3D" id="3.40.1370.10">
    <property type="match status" value="1"/>
</dbReference>
<dbReference type="GO" id="GO:0006412">
    <property type="term" value="P:translation"/>
    <property type="evidence" value="ECO:0007669"/>
    <property type="project" value="UniProtKB-UniRule"/>
</dbReference>
<dbReference type="Pfam" id="PF00573">
    <property type="entry name" value="Ribosomal_L4"/>
    <property type="match status" value="1"/>
</dbReference>
<evidence type="ECO:0000256" key="5">
    <source>
        <dbReference type="HAMAP-Rule" id="MF_01328"/>
    </source>
</evidence>
<proteinExistence type="inferred from homology"/>
<comment type="caution">
    <text evidence="7">The sequence shown here is derived from an EMBL/GenBank/DDBJ whole genome shotgun (WGS) entry which is preliminary data.</text>
</comment>
<dbReference type="InterPro" id="IPR013005">
    <property type="entry name" value="Ribosomal_uL4-like"/>
</dbReference>
<dbReference type="PANTHER" id="PTHR10746">
    <property type="entry name" value="50S RIBOSOMAL PROTEIN L4"/>
    <property type="match status" value="1"/>
</dbReference>
<keyword evidence="5" id="KW-0694">RNA-binding</keyword>
<dbReference type="SUPFAM" id="SSF52166">
    <property type="entry name" value="Ribosomal protein L4"/>
    <property type="match status" value="1"/>
</dbReference>
<feature type="region of interest" description="Disordered" evidence="6">
    <location>
        <begin position="50"/>
        <end position="78"/>
    </location>
</feature>
<keyword evidence="2 5" id="KW-0689">Ribosomal protein</keyword>
<gene>
    <name evidence="5 7" type="primary">rplD</name>
    <name evidence="7" type="ORF">IAA22_03095</name>
</gene>
<keyword evidence="5" id="KW-0699">rRNA-binding</keyword>
<sequence>MSKYAIKNAEGAQVAETELADGVFGIEPNIPVIHQVVVCQDSCARQGTHAVKNRHEVSGGGAKPYRQKGTGRARQGSTRAAQWAGGGVVFGPTPRTHNKRINNKMVKLAMRSVLSGKVADQELVLVDALSFEKPSTKQAKALLGALGIGDKRVTIVVADDDVNTYLSFRNLVGASVIGVSEATTRTLIDNGALVMTADIAKQFEEVLA</sequence>
<dbReference type="GO" id="GO:1990904">
    <property type="term" value="C:ribonucleoprotein complex"/>
    <property type="evidence" value="ECO:0007669"/>
    <property type="project" value="UniProtKB-KW"/>
</dbReference>
<evidence type="ECO:0000256" key="4">
    <source>
        <dbReference type="ARBA" id="ARBA00035244"/>
    </source>
</evidence>
<dbReference type="PANTHER" id="PTHR10746:SF6">
    <property type="entry name" value="LARGE RIBOSOMAL SUBUNIT PROTEIN UL4M"/>
    <property type="match status" value="1"/>
</dbReference>
<evidence type="ECO:0000256" key="3">
    <source>
        <dbReference type="ARBA" id="ARBA00023274"/>
    </source>
</evidence>
<keyword evidence="3 5" id="KW-0687">Ribonucleoprotein</keyword>
<dbReference type="GO" id="GO:0005840">
    <property type="term" value="C:ribosome"/>
    <property type="evidence" value="ECO:0007669"/>
    <property type="project" value="UniProtKB-KW"/>
</dbReference>
<accession>A0A9D2DJS3</accession>
<comment type="function">
    <text evidence="5">Forms part of the polypeptide exit tunnel.</text>
</comment>
<dbReference type="EMBL" id="DXBZ01000059">
    <property type="protein sequence ID" value="HIZ18085.1"/>
    <property type="molecule type" value="Genomic_DNA"/>
</dbReference>
<comment type="function">
    <text evidence="5">One of the primary rRNA binding proteins, this protein initially binds near the 5'-end of the 23S rRNA. It is important during the early stages of 50S assembly. It makes multiple contacts with different domains of the 23S rRNA in the assembled 50S subunit and ribosome.</text>
</comment>